<dbReference type="GO" id="GO:0008104">
    <property type="term" value="P:intracellular protein localization"/>
    <property type="evidence" value="ECO:0007669"/>
    <property type="project" value="TreeGrafter"/>
</dbReference>
<name>A0A061AF41_ONCMY</name>
<proteinExistence type="predicted"/>
<sequence length="140" mass="15893">EGTEDKELETKDESCGSVRVGQAPAYRHLLVVNSELREMTPDPQHMTFDPQLRSMLQWAAASMADLPMVQLSPSGSRELQQLPAVVKRLKEREWKVGELLQALLRYCEETQTHTPPQSEHGEAGRASHHTPLFQWILEHA</sequence>
<accession>A0A061AF41</accession>
<dbReference type="Proteomes" id="UP000193380">
    <property type="component" value="Unassembled WGS sequence"/>
</dbReference>
<organism evidence="1 2">
    <name type="scientific">Oncorhynchus mykiss</name>
    <name type="common">Rainbow trout</name>
    <name type="synonym">Salmo gairdneri</name>
    <dbReference type="NCBI Taxonomy" id="8022"/>
    <lineage>
        <taxon>Eukaryota</taxon>
        <taxon>Metazoa</taxon>
        <taxon>Chordata</taxon>
        <taxon>Craniata</taxon>
        <taxon>Vertebrata</taxon>
        <taxon>Euteleostomi</taxon>
        <taxon>Actinopterygii</taxon>
        <taxon>Neopterygii</taxon>
        <taxon>Teleostei</taxon>
        <taxon>Protacanthopterygii</taxon>
        <taxon>Salmoniformes</taxon>
        <taxon>Salmonidae</taxon>
        <taxon>Salmoninae</taxon>
        <taxon>Oncorhynchus</taxon>
    </lineage>
</organism>
<evidence type="ECO:0000313" key="2">
    <source>
        <dbReference type="Proteomes" id="UP000193380"/>
    </source>
</evidence>
<dbReference type="PaxDb" id="8022-A0A061AF41"/>
<reference evidence="1" key="2">
    <citation type="submission" date="2014-03" db="EMBL/GenBank/DDBJ databases">
        <authorList>
            <person name="Genoscope - CEA"/>
        </authorList>
    </citation>
    <scope>NUCLEOTIDE SEQUENCE</scope>
</reference>
<dbReference type="PANTHER" id="PTHR10226">
    <property type="entry name" value="A KINASE ANCHOR PROTEIN"/>
    <property type="match status" value="1"/>
</dbReference>
<dbReference type="GO" id="GO:0051018">
    <property type="term" value="F:protein kinase A binding"/>
    <property type="evidence" value="ECO:0007669"/>
    <property type="project" value="TreeGrafter"/>
</dbReference>
<protein>
    <submittedName>
        <fullName evidence="1">Uncharacterized protein</fullName>
    </submittedName>
</protein>
<evidence type="ECO:0000313" key="1">
    <source>
        <dbReference type="EMBL" id="CDR18646.1"/>
    </source>
</evidence>
<dbReference type="EMBL" id="FR979169">
    <property type="protein sequence ID" value="CDR18646.1"/>
    <property type="molecule type" value="Genomic_DNA"/>
</dbReference>
<dbReference type="InterPro" id="IPR008382">
    <property type="entry name" value="SPHK1-interactor_AKAP_110"/>
</dbReference>
<gene>
    <name evidence="1" type="ORF">GSONMT00055230001</name>
</gene>
<dbReference type="GO" id="GO:0005737">
    <property type="term" value="C:cytoplasm"/>
    <property type="evidence" value="ECO:0007669"/>
    <property type="project" value="TreeGrafter"/>
</dbReference>
<feature type="non-terminal residue" evidence="1">
    <location>
        <position position="1"/>
    </location>
</feature>
<dbReference type="PANTHER" id="PTHR10226:SF3">
    <property type="entry name" value="A-KINASE ANCHOR PROTEIN 11"/>
    <property type="match status" value="1"/>
</dbReference>
<reference evidence="1" key="1">
    <citation type="journal article" date="2014" name="Nat. Commun.">
        <title>The rainbow trout genome provides novel insights into evolution after whole-genome duplication in vertebrates.</title>
        <authorList>
            <person name="Berthelot C."/>
            <person name="Brunet F."/>
            <person name="Chalopin D."/>
            <person name="Juanchich A."/>
            <person name="Bernard M."/>
            <person name="Noel B."/>
            <person name="Bento P."/>
            <person name="Da Silva C."/>
            <person name="Labadie K."/>
            <person name="Alberti A."/>
            <person name="Aury J.M."/>
            <person name="Louis A."/>
            <person name="Dehais P."/>
            <person name="Bardou P."/>
            <person name="Montfort J."/>
            <person name="Klopp C."/>
            <person name="Cabau C."/>
            <person name="Gaspin C."/>
            <person name="Thorgaard G.H."/>
            <person name="Boussaha M."/>
            <person name="Quillet E."/>
            <person name="Guyomard R."/>
            <person name="Galiana D."/>
            <person name="Bobe J."/>
            <person name="Volff J.N."/>
            <person name="Genet C."/>
            <person name="Wincker P."/>
            <person name="Jaillon O."/>
            <person name="Roest Crollius H."/>
            <person name="Guiguen Y."/>
        </authorList>
    </citation>
    <scope>NUCLEOTIDE SEQUENCE [LARGE SCALE GENOMIC DNA]</scope>
</reference>
<dbReference type="AlphaFoldDB" id="A0A061AF41"/>
<dbReference type="STRING" id="8022.A0A061AF41"/>